<dbReference type="EMBL" id="JBEAFC010000007">
    <property type="protein sequence ID" value="KAL1547954.1"/>
    <property type="molecule type" value="Genomic_DNA"/>
</dbReference>
<evidence type="ECO:0000256" key="4">
    <source>
        <dbReference type="SAM" id="MobiDB-lite"/>
    </source>
</evidence>
<evidence type="ECO:0000313" key="6">
    <source>
        <dbReference type="Proteomes" id="UP001567538"/>
    </source>
</evidence>
<evidence type="ECO:0000256" key="1">
    <source>
        <dbReference type="ARBA" id="ARBA00004173"/>
    </source>
</evidence>
<organism evidence="5 6">
    <name type="scientific">Salvia divinorum</name>
    <name type="common">Maria pastora</name>
    <name type="synonym">Diviner's sage</name>
    <dbReference type="NCBI Taxonomy" id="28513"/>
    <lineage>
        <taxon>Eukaryota</taxon>
        <taxon>Viridiplantae</taxon>
        <taxon>Streptophyta</taxon>
        <taxon>Embryophyta</taxon>
        <taxon>Tracheophyta</taxon>
        <taxon>Spermatophyta</taxon>
        <taxon>Magnoliopsida</taxon>
        <taxon>eudicotyledons</taxon>
        <taxon>Gunneridae</taxon>
        <taxon>Pentapetalae</taxon>
        <taxon>asterids</taxon>
        <taxon>lamiids</taxon>
        <taxon>Lamiales</taxon>
        <taxon>Lamiaceae</taxon>
        <taxon>Nepetoideae</taxon>
        <taxon>Mentheae</taxon>
        <taxon>Salviinae</taxon>
        <taxon>Salvia</taxon>
        <taxon>Salvia subgen. Calosphace</taxon>
    </lineage>
</organism>
<evidence type="ECO:0000256" key="2">
    <source>
        <dbReference type="ARBA" id="ARBA00023128"/>
    </source>
</evidence>
<dbReference type="InterPro" id="IPR003213">
    <property type="entry name" value="Cyt_c_oxidase_su6B"/>
</dbReference>
<accession>A0ABD1GUX9</accession>
<dbReference type="InterPro" id="IPR048280">
    <property type="entry name" value="COX6B-like"/>
</dbReference>
<dbReference type="Pfam" id="PF02297">
    <property type="entry name" value="COX6B"/>
    <property type="match status" value="1"/>
</dbReference>
<sequence length="98" mass="10902">MSGSTMEPHDKMRAQARGEQAPQRTPNVSRPPPPSSTTSPAAEEEAEGTSGQWRRCYESYHEYQRCVEEKGGGAEACKKLADHYKSTCPDWIGSWSLK</sequence>
<keyword evidence="6" id="KW-1185">Reference proteome</keyword>
<dbReference type="GO" id="GO:0005739">
    <property type="term" value="C:mitochondrion"/>
    <property type="evidence" value="ECO:0007669"/>
    <property type="project" value="UniProtKB-SubCell"/>
</dbReference>
<dbReference type="PANTHER" id="PTHR46281">
    <property type="entry name" value="CYTOCHROME C OXIDASE SUBUNIT 6B"/>
    <property type="match status" value="1"/>
</dbReference>
<name>A0ABD1GUX9_SALDI</name>
<protein>
    <submittedName>
        <fullName evidence="5">Cytochrome c oxidase subunit 6b-like</fullName>
    </submittedName>
</protein>
<reference evidence="5 6" key="1">
    <citation type="submission" date="2024-06" db="EMBL/GenBank/DDBJ databases">
        <title>A chromosome level genome sequence of Diviner's sage (Salvia divinorum).</title>
        <authorList>
            <person name="Ford S.A."/>
            <person name="Ro D.-K."/>
            <person name="Ness R.W."/>
            <person name="Phillips M.A."/>
        </authorList>
    </citation>
    <scope>NUCLEOTIDE SEQUENCE [LARGE SCALE GENOMIC DNA]</scope>
    <source>
        <strain evidence="5">SAF-2024a</strain>
        <tissue evidence="5">Leaf</tissue>
    </source>
</reference>
<dbReference type="InterPro" id="IPR036549">
    <property type="entry name" value="CX6/COA6-like_sf"/>
</dbReference>
<dbReference type="PANTHER" id="PTHR46281:SF31">
    <property type="entry name" value="CYTOCHROME C OXIDASE SUBUNIT"/>
    <property type="match status" value="1"/>
</dbReference>
<keyword evidence="3" id="KW-1015">Disulfide bond</keyword>
<keyword evidence="2" id="KW-0496">Mitochondrion</keyword>
<comment type="caution">
    <text evidence="5">The sequence shown here is derived from an EMBL/GenBank/DDBJ whole genome shotgun (WGS) entry which is preliminary data.</text>
</comment>
<feature type="region of interest" description="Disordered" evidence="4">
    <location>
        <begin position="1"/>
        <end position="53"/>
    </location>
</feature>
<evidence type="ECO:0000256" key="3">
    <source>
        <dbReference type="ARBA" id="ARBA00023157"/>
    </source>
</evidence>
<evidence type="ECO:0000313" key="5">
    <source>
        <dbReference type="EMBL" id="KAL1547954.1"/>
    </source>
</evidence>
<dbReference type="Gene3D" id="1.10.10.140">
    <property type="entry name" value="Cytochrome c oxidase, subunit VIb"/>
    <property type="match status" value="1"/>
</dbReference>
<dbReference type="AlphaFoldDB" id="A0ABD1GUX9"/>
<dbReference type="SUPFAM" id="SSF47694">
    <property type="entry name" value="Cytochrome c oxidase subunit h"/>
    <property type="match status" value="1"/>
</dbReference>
<comment type="subcellular location">
    <subcellularLocation>
        <location evidence="1">Mitochondrion</location>
    </subcellularLocation>
</comment>
<proteinExistence type="predicted"/>
<dbReference type="GO" id="GO:0016020">
    <property type="term" value="C:membrane"/>
    <property type="evidence" value="ECO:0007669"/>
    <property type="project" value="UniProtKB-ARBA"/>
</dbReference>
<dbReference type="Proteomes" id="UP001567538">
    <property type="component" value="Unassembled WGS sequence"/>
</dbReference>
<gene>
    <name evidence="5" type="ORF">AAHA92_16253</name>
</gene>